<dbReference type="GO" id="GO:0000166">
    <property type="term" value="F:nucleotide binding"/>
    <property type="evidence" value="ECO:0007669"/>
    <property type="project" value="UniProtKB-KW"/>
</dbReference>
<dbReference type="EMBL" id="LGCL01000015">
    <property type="protein sequence ID" value="KPL78979.1"/>
    <property type="molecule type" value="Genomic_DNA"/>
</dbReference>
<evidence type="ECO:0000313" key="13">
    <source>
        <dbReference type="EMBL" id="KPL78979.1"/>
    </source>
</evidence>
<keyword evidence="14" id="KW-1185">Reference proteome</keyword>
<sequence>MQNNLPRGAFELPQIIREWKPVEHLRQLVRESEPVFLVGGAVRDLFLSRGQPHDLDVVMLCDVRPLARRLASALEGDFYMLDDERNTARVLYRDEQQGVGVIDFARARGGSLEEDLLERDFTVNALALGLKDLDAPQIIDPCGGVKDLHAKVLRPCREDAFEADPIRVLRGVRLALNLGFRLAPEAWQAMKAAAPRLAIPSAERRRDEIFRIFEGQHVSSALRLLDQAGALDVVFPELTQLKGVRQTAPHHEDVWNHTLSTLDELEKVLAALAGRYNESLVSNLRMGLAVLHLGAYREELTRHFQEEITQGRRARELLFLSALYHDTGKPAVVQQVGERMRFFEHEIASAELAALRGKELALSQHELARVRNVVRAHMRVHHLAQSGGRPSPRAVYRFFRDTGSAGVDVCLLSLVDTLATHRPDVPPAVWKAELEVCQTLLEAWWQKKDEVISPPRLINGQDVLAAGVPAGPVVGSILEAATEAQVEGRLQTREEALQFICDWLGKGSKDEE</sequence>
<evidence type="ECO:0000256" key="2">
    <source>
        <dbReference type="ARBA" id="ARBA00007265"/>
    </source>
</evidence>
<evidence type="ECO:0000256" key="7">
    <source>
        <dbReference type="ARBA" id="ARBA00022723"/>
    </source>
</evidence>
<reference evidence="13 14" key="1">
    <citation type="submission" date="2015-07" db="EMBL/GenBank/DDBJ databases">
        <title>Genome sequence of Ornatilinea apprima DSM 23815.</title>
        <authorList>
            <person name="Hemp J."/>
            <person name="Ward L.M."/>
            <person name="Pace L.A."/>
            <person name="Fischer W.W."/>
        </authorList>
    </citation>
    <scope>NUCLEOTIDE SEQUENCE [LARGE SCALE GENOMIC DNA]</scope>
    <source>
        <strain evidence="13 14">P3M-1</strain>
    </source>
</reference>
<dbReference type="Proteomes" id="UP000050417">
    <property type="component" value="Unassembled WGS sequence"/>
</dbReference>
<dbReference type="STRING" id="1134406.ADN00_03550"/>
<dbReference type="OrthoDB" id="9805698at2"/>
<dbReference type="PANTHER" id="PTHR47545">
    <property type="entry name" value="MULTIFUNCTIONAL CCA PROTEIN"/>
    <property type="match status" value="1"/>
</dbReference>
<dbReference type="Gene3D" id="3.30.460.10">
    <property type="entry name" value="Beta Polymerase, domain 2"/>
    <property type="match status" value="1"/>
</dbReference>
<dbReference type="InterPro" id="IPR050124">
    <property type="entry name" value="tRNA_CCA-adding_enzyme"/>
</dbReference>
<dbReference type="PANTHER" id="PTHR47545:SF2">
    <property type="entry name" value="CC-ADDING TRNA NUCLEOTIDYLTRANSFERASE"/>
    <property type="match status" value="1"/>
</dbReference>
<keyword evidence="10 11" id="KW-0694">RNA-binding</keyword>
<evidence type="ECO:0000256" key="9">
    <source>
        <dbReference type="ARBA" id="ARBA00022842"/>
    </source>
</evidence>
<name>A0A0P6YAQ6_9CHLR</name>
<keyword evidence="8" id="KW-0547">Nucleotide-binding</keyword>
<dbReference type="GO" id="GO:0046872">
    <property type="term" value="F:metal ion binding"/>
    <property type="evidence" value="ECO:0007669"/>
    <property type="project" value="UniProtKB-KW"/>
</dbReference>
<organism evidence="13 14">
    <name type="scientific">Ornatilinea apprima</name>
    <dbReference type="NCBI Taxonomy" id="1134406"/>
    <lineage>
        <taxon>Bacteria</taxon>
        <taxon>Bacillati</taxon>
        <taxon>Chloroflexota</taxon>
        <taxon>Anaerolineae</taxon>
        <taxon>Anaerolineales</taxon>
        <taxon>Anaerolineaceae</taxon>
        <taxon>Ornatilinea</taxon>
    </lineage>
</organism>
<protein>
    <recommendedName>
        <fullName evidence="12">HD/PDEase domain-containing protein</fullName>
    </recommendedName>
</protein>
<evidence type="ECO:0000256" key="3">
    <source>
        <dbReference type="ARBA" id="ARBA00022555"/>
    </source>
</evidence>
<dbReference type="InterPro" id="IPR006674">
    <property type="entry name" value="HD_domain"/>
</dbReference>
<evidence type="ECO:0000256" key="4">
    <source>
        <dbReference type="ARBA" id="ARBA00022679"/>
    </source>
</evidence>
<dbReference type="SMART" id="SM00471">
    <property type="entry name" value="HDc"/>
    <property type="match status" value="1"/>
</dbReference>
<comment type="caution">
    <text evidence="13">The sequence shown here is derived from an EMBL/GenBank/DDBJ whole genome shotgun (WGS) entry which is preliminary data.</text>
</comment>
<dbReference type="CDD" id="cd05398">
    <property type="entry name" value="NT_ClassII-CCAase"/>
    <property type="match status" value="1"/>
</dbReference>
<dbReference type="GO" id="GO:0000049">
    <property type="term" value="F:tRNA binding"/>
    <property type="evidence" value="ECO:0007669"/>
    <property type="project" value="UniProtKB-KW"/>
</dbReference>
<dbReference type="GO" id="GO:0008033">
    <property type="term" value="P:tRNA processing"/>
    <property type="evidence" value="ECO:0007669"/>
    <property type="project" value="UniProtKB-KW"/>
</dbReference>
<dbReference type="GO" id="GO:0016779">
    <property type="term" value="F:nucleotidyltransferase activity"/>
    <property type="evidence" value="ECO:0007669"/>
    <property type="project" value="UniProtKB-KW"/>
</dbReference>
<comment type="cofactor">
    <cofactor evidence="1">
        <name>Mg(2+)</name>
        <dbReference type="ChEBI" id="CHEBI:18420"/>
    </cofactor>
</comment>
<keyword evidence="4 11" id="KW-0808">Transferase</keyword>
<keyword evidence="9" id="KW-0460">Magnesium</keyword>
<keyword evidence="7" id="KW-0479">Metal-binding</keyword>
<dbReference type="Pfam" id="PF12627">
    <property type="entry name" value="PolyA_pol_RNAbd"/>
    <property type="match status" value="1"/>
</dbReference>
<dbReference type="InterPro" id="IPR043519">
    <property type="entry name" value="NT_sf"/>
</dbReference>
<keyword evidence="6" id="KW-0548">Nucleotidyltransferase</keyword>
<dbReference type="Pfam" id="PF01966">
    <property type="entry name" value="HD"/>
    <property type="match status" value="1"/>
</dbReference>
<dbReference type="SUPFAM" id="SSF81301">
    <property type="entry name" value="Nucleotidyltransferase"/>
    <property type="match status" value="1"/>
</dbReference>
<evidence type="ECO:0000256" key="10">
    <source>
        <dbReference type="ARBA" id="ARBA00022884"/>
    </source>
</evidence>
<keyword evidence="5" id="KW-0819">tRNA processing</keyword>
<evidence type="ECO:0000313" key="14">
    <source>
        <dbReference type="Proteomes" id="UP000050417"/>
    </source>
</evidence>
<dbReference type="InterPro" id="IPR002646">
    <property type="entry name" value="PolA_pol_head_dom"/>
</dbReference>
<dbReference type="CDD" id="cd00077">
    <property type="entry name" value="HDc"/>
    <property type="match status" value="1"/>
</dbReference>
<proteinExistence type="inferred from homology"/>
<dbReference type="InterPro" id="IPR032828">
    <property type="entry name" value="PolyA_RNA-bd"/>
</dbReference>
<evidence type="ECO:0000256" key="8">
    <source>
        <dbReference type="ARBA" id="ARBA00022741"/>
    </source>
</evidence>
<evidence type="ECO:0000256" key="11">
    <source>
        <dbReference type="RuleBase" id="RU003953"/>
    </source>
</evidence>
<dbReference type="Pfam" id="PF01743">
    <property type="entry name" value="PolyA_pol"/>
    <property type="match status" value="1"/>
</dbReference>
<evidence type="ECO:0000256" key="5">
    <source>
        <dbReference type="ARBA" id="ARBA00022694"/>
    </source>
</evidence>
<feature type="domain" description="HD/PDEase" evidence="12">
    <location>
        <begin position="250"/>
        <end position="430"/>
    </location>
</feature>
<dbReference type="Gene3D" id="1.10.3090.10">
    <property type="entry name" value="cca-adding enzyme, domain 2"/>
    <property type="match status" value="2"/>
</dbReference>
<dbReference type="RefSeq" id="WP_075061588.1">
    <property type="nucleotide sequence ID" value="NZ_LGCL01000015.1"/>
</dbReference>
<dbReference type="AlphaFoldDB" id="A0A0P6YAQ6"/>
<evidence type="ECO:0000256" key="6">
    <source>
        <dbReference type="ARBA" id="ARBA00022695"/>
    </source>
</evidence>
<keyword evidence="3" id="KW-0820">tRNA-binding</keyword>
<gene>
    <name evidence="13" type="ORF">ADN00_03550</name>
</gene>
<evidence type="ECO:0000256" key="1">
    <source>
        <dbReference type="ARBA" id="ARBA00001946"/>
    </source>
</evidence>
<dbReference type="SUPFAM" id="SSF81891">
    <property type="entry name" value="Poly A polymerase C-terminal region-like"/>
    <property type="match status" value="1"/>
</dbReference>
<dbReference type="InterPro" id="IPR003607">
    <property type="entry name" value="HD/PDEase_dom"/>
</dbReference>
<accession>A0A0P6YAQ6</accession>
<comment type="similarity">
    <text evidence="2 11">Belongs to the tRNA nucleotidyltransferase/poly(A) polymerase family.</text>
</comment>
<evidence type="ECO:0000259" key="12">
    <source>
        <dbReference type="SMART" id="SM00471"/>
    </source>
</evidence>